<feature type="signal peptide" evidence="1">
    <location>
        <begin position="1"/>
        <end position="20"/>
    </location>
</feature>
<evidence type="ECO:0000256" key="1">
    <source>
        <dbReference type="SAM" id="SignalP"/>
    </source>
</evidence>
<protein>
    <submittedName>
        <fullName evidence="3">PepSY domain-containing protein</fullName>
    </submittedName>
</protein>
<proteinExistence type="predicted"/>
<feature type="domain" description="PepSY" evidence="2">
    <location>
        <begin position="112"/>
        <end position="165"/>
    </location>
</feature>
<dbReference type="EMBL" id="JBFOHK010000001">
    <property type="protein sequence ID" value="MEW9570549.1"/>
    <property type="molecule type" value="Genomic_DNA"/>
</dbReference>
<accession>A0ABV3QA44</accession>
<evidence type="ECO:0000313" key="3">
    <source>
        <dbReference type="EMBL" id="MEW9570549.1"/>
    </source>
</evidence>
<name>A0ABV3QA44_9GAMM</name>
<sequence length="168" mass="17717">MSKRLLPLLIGLSIGGAVFAQTQPSPVAASSTTRTITTTTTSTWSTQPPNGALNESAIRATITNAGYKQVKGLEFKDGVWRSKARGGNKKWVKLAVGPVSGRVYPSDAPSRLDEDEVSAKLTAAGYQNVKDVKFDHGLWSAKAKSPEGHSVALLADPDDGSVVAQSHD</sequence>
<dbReference type="RefSeq" id="WP_367852635.1">
    <property type="nucleotide sequence ID" value="NZ_JBFOHK010000001.1"/>
</dbReference>
<dbReference type="Proteomes" id="UP001556220">
    <property type="component" value="Unassembled WGS sequence"/>
</dbReference>
<evidence type="ECO:0000259" key="2">
    <source>
        <dbReference type="Pfam" id="PF13670"/>
    </source>
</evidence>
<keyword evidence="1" id="KW-0732">Signal</keyword>
<organism evidence="3 4">
    <name type="scientific">Rhodanobacter lycopersici</name>
    <dbReference type="NCBI Taxonomy" id="3162487"/>
    <lineage>
        <taxon>Bacteria</taxon>
        <taxon>Pseudomonadati</taxon>
        <taxon>Pseudomonadota</taxon>
        <taxon>Gammaproteobacteria</taxon>
        <taxon>Lysobacterales</taxon>
        <taxon>Rhodanobacteraceae</taxon>
        <taxon>Rhodanobacter</taxon>
    </lineage>
</organism>
<feature type="chain" id="PRO_5047498179" evidence="1">
    <location>
        <begin position="21"/>
        <end position="168"/>
    </location>
</feature>
<gene>
    <name evidence="3" type="ORF">ABQJ54_02160</name>
</gene>
<keyword evidence="4" id="KW-1185">Reference proteome</keyword>
<evidence type="ECO:0000313" key="4">
    <source>
        <dbReference type="Proteomes" id="UP001556220"/>
    </source>
</evidence>
<dbReference type="InterPro" id="IPR025711">
    <property type="entry name" value="PepSY"/>
</dbReference>
<reference evidence="3 4" key="1">
    <citation type="submission" date="2024-06" db="EMBL/GenBank/DDBJ databases">
        <authorList>
            <person name="Woo H."/>
        </authorList>
    </citation>
    <scope>NUCLEOTIDE SEQUENCE [LARGE SCALE GENOMIC DNA]</scope>
    <source>
        <strain evidence="3 4">Si-c</strain>
    </source>
</reference>
<dbReference type="Pfam" id="PF13670">
    <property type="entry name" value="PepSY_2"/>
    <property type="match status" value="1"/>
</dbReference>
<comment type="caution">
    <text evidence="3">The sequence shown here is derived from an EMBL/GenBank/DDBJ whole genome shotgun (WGS) entry which is preliminary data.</text>
</comment>